<dbReference type="EMBL" id="OZ034815">
    <property type="protein sequence ID" value="CAL1369123.1"/>
    <property type="molecule type" value="Genomic_DNA"/>
</dbReference>
<proteinExistence type="predicted"/>
<accession>A0AAV2D7W4</accession>
<name>A0AAV2D7W4_9ROSI</name>
<dbReference type="Proteomes" id="UP001497516">
    <property type="component" value="Chromosome 2"/>
</dbReference>
<evidence type="ECO:0000313" key="1">
    <source>
        <dbReference type="EMBL" id="CAL1369123.1"/>
    </source>
</evidence>
<organism evidence="1 2">
    <name type="scientific">Linum trigynum</name>
    <dbReference type="NCBI Taxonomy" id="586398"/>
    <lineage>
        <taxon>Eukaryota</taxon>
        <taxon>Viridiplantae</taxon>
        <taxon>Streptophyta</taxon>
        <taxon>Embryophyta</taxon>
        <taxon>Tracheophyta</taxon>
        <taxon>Spermatophyta</taxon>
        <taxon>Magnoliopsida</taxon>
        <taxon>eudicotyledons</taxon>
        <taxon>Gunneridae</taxon>
        <taxon>Pentapetalae</taxon>
        <taxon>rosids</taxon>
        <taxon>fabids</taxon>
        <taxon>Malpighiales</taxon>
        <taxon>Linaceae</taxon>
        <taxon>Linum</taxon>
    </lineage>
</organism>
<keyword evidence="2" id="KW-1185">Reference proteome</keyword>
<protein>
    <submittedName>
        <fullName evidence="1">Uncharacterized protein</fullName>
    </submittedName>
</protein>
<dbReference type="AlphaFoldDB" id="A0AAV2D7W4"/>
<gene>
    <name evidence="1" type="ORF">LTRI10_LOCUS11900</name>
</gene>
<reference evidence="1 2" key="1">
    <citation type="submission" date="2024-04" db="EMBL/GenBank/DDBJ databases">
        <authorList>
            <person name="Fracassetti M."/>
        </authorList>
    </citation>
    <scope>NUCLEOTIDE SEQUENCE [LARGE SCALE GENOMIC DNA]</scope>
</reference>
<sequence length="145" mass="15632">MICKACKQFGHDCSRPVGRRTKQIWRIKEKRSVVVESVETLVDKGKGILIDQTQVITEEIGCSNAGELFSPPITHCALPSTEVFNAAVNGSRPKIVQVSPPPILQNSFAAIYAKPPVLINPVPLRAGREGLRSGKGAAKAAYPSK</sequence>
<evidence type="ECO:0000313" key="2">
    <source>
        <dbReference type="Proteomes" id="UP001497516"/>
    </source>
</evidence>